<evidence type="ECO:0000313" key="2">
    <source>
        <dbReference type="Proteomes" id="UP000609346"/>
    </source>
</evidence>
<dbReference type="EMBL" id="JACXZA010000015">
    <property type="protein sequence ID" value="MBD3922974.1"/>
    <property type="molecule type" value="Genomic_DNA"/>
</dbReference>
<evidence type="ECO:0008006" key="3">
    <source>
        <dbReference type="Google" id="ProtNLM"/>
    </source>
</evidence>
<dbReference type="Pfam" id="PF01828">
    <property type="entry name" value="Peptidase_A4"/>
    <property type="match status" value="1"/>
</dbReference>
<dbReference type="Gene3D" id="2.60.120.700">
    <property type="entry name" value="Peptidase G1"/>
    <property type="match status" value="1"/>
</dbReference>
<accession>A0ABR8N478</accession>
<dbReference type="PANTHER" id="PTHR37536:SF1">
    <property type="entry name" value="ASPERGILLOPEPSIN, PUTAITVE (AFU_ORTHOLOGUE AFUA_7G01200)"/>
    <property type="match status" value="1"/>
</dbReference>
<dbReference type="SUPFAM" id="SSF49899">
    <property type="entry name" value="Concanavalin A-like lectins/glucanases"/>
    <property type="match status" value="1"/>
</dbReference>
<name>A0ABR8N478_9BACL</name>
<reference evidence="1 2" key="1">
    <citation type="submission" date="2020-09" db="EMBL/GenBank/DDBJ databases">
        <title>Paenibacillus sp. strain PR3 16S rRNA gene Genome sequencing and assembly.</title>
        <authorList>
            <person name="Kim J."/>
        </authorList>
    </citation>
    <scope>NUCLEOTIDE SEQUENCE [LARGE SCALE GENOMIC DNA]</scope>
    <source>
        <strain evidence="1 2">PR3</strain>
    </source>
</reference>
<dbReference type="Proteomes" id="UP000609346">
    <property type="component" value="Unassembled WGS sequence"/>
</dbReference>
<dbReference type="InterPro" id="IPR000250">
    <property type="entry name" value="Peptidase_G1"/>
</dbReference>
<comment type="caution">
    <text evidence="1">The sequence shown here is derived from an EMBL/GenBank/DDBJ whole genome shotgun (WGS) entry which is preliminary data.</text>
</comment>
<dbReference type="InterPro" id="IPR038656">
    <property type="entry name" value="Peptidase_G1_sf"/>
</dbReference>
<keyword evidence="2" id="KW-1185">Reference proteome</keyword>
<dbReference type="InterPro" id="IPR013320">
    <property type="entry name" value="ConA-like_dom_sf"/>
</dbReference>
<dbReference type="CDD" id="cd13426">
    <property type="entry name" value="Peptidase_G1"/>
    <property type="match status" value="1"/>
</dbReference>
<proteinExistence type="predicted"/>
<dbReference type="PANTHER" id="PTHR37536">
    <property type="entry name" value="PUTATIVE (AFU_ORTHOLOGUE AFUA_3G02970)-RELATED"/>
    <property type="match status" value="1"/>
</dbReference>
<organism evidence="1 2">
    <name type="scientific">Paenibacillus terricola</name>
    <dbReference type="NCBI Taxonomy" id="2763503"/>
    <lineage>
        <taxon>Bacteria</taxon>
        <taxon>Bacillati</taxon>
        <taxon>Bacillota</taxon>
        <taxon>Bacilli</taxon>
        <taxon>Bacillales</taxon>
        <taxon>Paenibacillaceae</taxon>
        <taxon>Paenibacillus</taxon>
    </lineage>
</organism>
<evidence type="ECO:0000313" key="1">
    <source>
        <dbReference type="EMBL" id="MBD3922974.1"/>
    </source>
</evidence>
<sequence length="213" mass="24228">MPPGWASGNWSGYALNKSKRGSCRDISGYWIVPLVKPSRTNTYSSAWIGIDGFGNSSLIQTGTEHDYVNGKTLYYAWWEILPAPETRIRFRVSPFDLMYARITKLGSNKWRILLANKTHGWVFKKVTTYNGPATTAEWIMEAPSLNGRTTRLANYKTILFKKCRLNRKNPLLQSSDRGIMIQRGKIVSTPSLPNQRRSSFFVAYGSRMPNPPK</sequence>
<gene>
    <name evidence="1" type="ORF">H8B09_30060</name>
</gene>
<protein>
    <recommendedName>
        <fullName evidence="3">Peptidase A4 family protein</fullName>
    </recommendedName>
</protein>